<protein>
    <submittedName>
        <fullName evidence="5">BlaI family penicillinase repressor</fullName>
    </submittedName>
</protein>
<gene>
    <name evidence="5" type="ORF">J2Z32_002376</name>
</gene>
<accession>A0ABS4FTQ4</accession>
<evidence type="ECO:0000313" key="6">
    <source>
        <dbReference type="Proteomes" id="UP001519272"/>
    </source>
</evidence>
<keyword evidence="4" id="KW-0804">Transcription</keyword>
<dbReference type="PIRSF" id="PIRSF019455">
    <property type="entry name" value="CopR_AtkY"/>
    <property type="match status" value="1"/>
</dbReference>
<dbReference type="RefSeq" id="WP_210089350.1">
    <property type="nucleotide sequence ID" value="NZ_JAGGKG010000010.1"/>
</dbReference>
<dbReference type="Pfam" id="PF03965">
    <property type="entry name" value="Penicillinase_R"/>
    <property type="match status" value="1"/>
</dbReference>
<evidence type="ECO:0000313" key="5">
    <source>
        <dbReference type="EMBL" id="MBP1905728.1"/>
    </source>
</evidence>
<dbReference type="SUPFAM" id="SSF46785">
    <property type="entry name" value="Winged helix' DNA-binding domain"/>
    <property type="match status" value="1"/>
</dbReference>
<dbReference type="Gene3D" id="1.10.10.10">
    <property type="entry name" value="Winged helix-like DNA-binding domain superfamily/Winged helix DNA-binding domain"/>
    <property type="match status" value="1"/>
</dbReference>
<reference evidence="5 6" key="1">
    <citation type="submission" date="2021-03" db="EMBL/GenBank/DDBJ databases">
        <title>Genomic Encyclopedia of Type Strains, Phase IV (KMG-IV): sequencing the most valuable type-strain genomes for metagenomic binning, comparative biology and taxonomic classification.</title>
        <authorList>
            <person name="Goeker M."/>
        </authorList>
    </citation>
    <scope>NUCLEOTIDE SEQUENCE [LARGE SCALE GENOMIC DNA]</scope>
    <source>
        <strain evidence="5 6">DSM 14349</strain>
    </source>
</reference>
<dbReference type="InterPro" id="IPR036390">
    <property type="entry name" value="WH_DNA-bd_sf"/>
</dbReference>
<comment type="similarity">
    <text evidence="1">Belongs to the BlaI transcriptional regulatory family.</text>
</comment>
<sequence length="124" mass="14357">MLADKIANAELEVMRILWKQQEPVSSLHIRKELDQTKGWGKSTVLTLLRRLTDKEVITAHKREVLYYSANITEEEYTTFHMEEMVDKLYQGSAKSLVAALVEHGKLSDEDINELSQYFKMEGPK</sequence>
<keyword evidence="6" id="KW-1185">Reference proteome</keyword>
<keyword evidence="2" id="KW-0805">Transcription regulation</keyword>
<proteinExistence type="inferred from homology"/>
<evidence type="ECO:0000256" key="1">
    <source>
        <dbReference type="ARBA" id="ARBA00011046"/>
    </source>
</evidence>
<name>A0ABS4FTQ4_9BACL</name>
<dbReference type="InterPro" id="IPR005650">
    <property type="entry name" value="BlaI_family"/>
</dbReference>
<evidence type="ECO:0000256" key="3">
    <source>
        <dbReference type="ARBA" id="ARBA00023125"/>
    </source>
</evidence>
<comment type="caution">
    <text evidence="5">The sequence shown here is derived from an EMBL/GenBank/DDBJ whole genome shotgun (WGS) entry which is preliminary data.</text>
</comment>
<evidence type="ECO:0000256" key="2">
    <source>
        <dbReference type="ARBA" id="ARBA00023015"/>
    </source>
</evidence>
<keyword evidence="3" id="KW-0238">DNA-binding</keyword>
<dbReference type="Proteomes" id="UP001519272">
    <property type="component" value="Unassembled WGS sequence"/>
</dbReference>
<organism evidence="5 6">
    <name type="scientific">Paenibacillus turicensis</name>
    <dbReference type="NCBI Taxonomy" id="160487"/>
    <lineage>
        <taxon>Bacteria</taxon>
        <taxon>Bacillati</taxon>
        <taxon>Bacillota</taxon>
        <taxon>Bacilli</taxon>
        <taxon>Bacillales</taxon>
        <taxon>Paenibacillaceae</taxon>
        <taxon>Paenibacillus</taxon>
    </lineage>
</organism>
<dbReference type="InterPro" id="IPR036388">
    <property type="entry name" value="WH-like_DNA-bd_sf"/>
</dbReference>
<dbReference type="Gene3D" id="1.10.4040.10">
    <property type="entry name" value="Penicillinase repressor domain"/>
    <property type="match status" value="1"/>
</dbReference>
<dbReference type="EMBL" id="JAGGKG010000010">
    <property type="protein sequence ID" value="MBP1905728.1"/>
    <property type="molecule type" value="Genomic_DNA"/>
</dbReference>
<evidence type="ECO:0000256" key="4">
    <source>
        <dbReference type="ARBA" id="ARBA00023163"/>
    </source>
</evidence>